<evidence type="ECO:0000256" key="1">
    <source>
        <dbReference type="ARBA" id="ARBA00023015"/>
    </source>
</evidence>
<organism evidence="5 6">
    <name type="scientific">Paenibacillus filicis</name>
    <dbReference type="NCBI Taxonomy" id="669464"/>
    <lineage>
        <taxon>Bacteria</taxon>
        <taxon>Bacillati</taxon>
        <taxon>Bacillota</taxon>
        <taxon>Bacilli</taxon>
        <taxon>Bacillales</taxon>
        <taxon>Paenibacillaceae</taxon>
        <taxon>Paenibacillus</taxon>
    </lineage>
</organism>
<reference evidence="5 6" key="1">
    <citation type="submission" date="2024-04" db="EMBL/GenBank/DDBJ databases">
        <title>draft genome sequnece of Paenibacillus filicis.</title>
        <authorList>
            <person name="Kim D.-U."/>
        </authorList>
    </citation>
    <scope>NUCLEOTIDE SEQUENCE [LARGE SCALE GENOMIC DNA]</scope>
    <source>
        <strain evidence="5 6">KACC14197</strain>
    </source>
</reference>
<dbReference type="InterPro" id="IPR036388">
    <property type="entry name" value="WH-like_DNA-bd_sf"/>
</dbReference>
<keyword evidence="1" id="KW-0805">Transcription regulation</keyword>
<feature type="domain" description="HTH marR-type" evidence="4">
    <location>
        <begin position="39"/>
        <end position="85"/>
    </location>
</feature>
<evidence type="ECO:0000256" key="2">
    <source>
        <dbReference type="ARBA" id="ARBA00023125"/>
    </source>
</evidence>
<name>A0ABU9DLP9_9BACL</name>
<proteinExistence type="predicted"/>
<dbReference type="Pfam" id="PF01047">
    <property type="entry name" value="MarR"/>
    <property type="match status" value="1"/>
</dbReference>
<dbReference type="EMBL" id="JBBPCC010000011">
    <property type="protein sequence ID" value="MEK8129784.1"/>
    <property type="molecule type" value="Genomic_DNA"/>
</dbReference>
<dbReference type="InterPro" id="IPR036390">
    <property type="entry name" value="WH_DNA-bd_sf"/>
</dbReference>
<gene>
    <name evidence="5" type="ORF">WMW72_17900</name>
</gene>
<dbReference type="PANTHER" id="PTHR38465:SF2">
    <property type="entry name" value="HTH-TYPE TRANSCRIPTIONAL REGULATOR MMPR5"/>
    <property type="match status" value="1"/>
</dbReference>
<dbReference type="InterPro" id="IPR000835">
    <property type="entry name" value="HTH_MarR-typ"/>
</dbReference>
<keyword evidence="3" id="KW-0804">Transcription</keyword>
<evidence type="ECO:0000259" key="4">
    <source>
        <dbReference type="Pfam" id="PF01047"/>
    </source>
</evidence>
<dbReference type="InterPro" id="IPR052362">
    <property type="entry name" value="HTH-GbsR_regulator"/>
</dbReference>
<dbReference type="Gene3D" id="1.10.10.10">
    <property type="entry name" value="Winged helix-like DNA-binding domain superfamily/Winged helix DNA-binding domain"/>
    <property type="match status" value="1"/>
</dbReference>
<dbReference type="SUPFAM" id="SSF46785">
    <property type="entry name" value="Winged helix' DNA-binding domain"/>
    <property type="match status" value="1"/>
</dbReference>
<keyword evidence="2" id="KW-0238">DNA-binding</keyword>
<evidence type="ECO:0000313" key="6">
    <source>
        <dbReference type="Proteomes" id="UP001469365"/>
    </source>
</evidence>
<dbReference type="Proteomes" id="UP001469365">
    <property type="component" value="Unassembled WGS sequence"/>
</dbReference>
<dbReference type="PANTHER" id="PTHR38465">
    <property type="entry name" value="HTH-TYPE TRANSCRIPTIONAL REGULATOR MJ1563-RELATED"/>
    <property type="match status" value="1"/>
</dbReference>
<evidence type="ECO:0000313" key="5">
    <source>
        <dbReference type="EMBL" id="MEK8129784.1"/>
    </source>
</evidence>
<sequence>MNPTPHSFTELKRTVSLGMSQSFESEGFSPLVGKIFGVLLFASEPVSLQSLAEQLGVSKAAVSVQVRTLERNSMCQKLTASSDRKDYYYIADDVNAAALRSTKQKMQDMTQQVQSTLASIQDLSDISVDELDSYNAAKRRFAESVAMYRLITSKLEGLEEEWLQVRRELYEELDGNSAT</sequence>
<evidence type="ECO:0000256" key="3">
    <source>
        <dbReference type="ARBA" id="ARBA00023163"/>
    </source>
</evidence>
<protein>
    <submittedName>
        <fullName evidence="5">MarR family transcriptional regulator</fullName>
    </submittedName>
</protein>
<keyword evidence="6" id="KW-1185">Reference proteome</keyword>
<comment type="caution">
    <text evidence="5">The sequence shown here is derived from an EMBL/GenBank/DDBJ whole genome shotgun (WGS) entry which is preliminary data.</text>
</comment>
<dbReference type="RefSeq" id="WP_341416898.1">
    <property type="nucleotide sequence ID" value="NZ_JBBPCC010000011.1"/>
</dbReference>
<accession>A0ABU9DLP9</accession>